<evidence type="ECO:0000256" key="1">
    <source>
        <dbReference type="SAM" id="SignalP"/>
    </source>
</evidence>
<accession>A0ABD2NPX6</accession>
<proteinExistence type="predicted"/>
<name>A0ABD2NPX6_9CUCU</name>
<organism evidence="2 3">
    <name type="scientific">Cryptolaemus montrouzieri</name>
    <dbReference type="NCBI Taxonomy" id="559131"/>
    <lineage>
        <taxon>Eukaryota</taxon>
        <taxon>Metazoa</taxon>
        <taxon>Ecdysozoa</taxon>
        <taxon>Arthropoda</taxon>
        <taxon>Hexapoda</taxon>
        <taxon>Insecta</taxon>
        <taxon>Pterygota</taxon>
        <taxon>Neoptera</taxon>
        <taxon>Endopterygota</taxon>
        <taxon>Coleoptera</taxon>
        <taxon>Polyphaga</taxon>
        <taxon>Cucujiformia</taxon>
        <taxon>Coccinelloidea</taxon>
        <taxon>Coccinellidae</taxon>
        <taxon>Scymninae</taxon>
        <taxon>Scymnini</taxon>
        <taxon>Cryptolaemus</taxon>
    </lineage>
</organism>
<feature type="chain" id="PRO_5044854770" evidence="1">
    <location>
        <begin position="24"/>
        <end position="142"/>
    </location>
</feature>
<dbReference type="Proteomes" id="UP001516400">
    <property type="component" value="Unassembled WGS sequence"/>
</dbReference>
<sequence length="142" mass="16375">MHMNDQIVLIVLAALSLKSIVNDEVYRYINALNENQERLIETTNRQSELMVSGMAAMEETERRINQKLESFPSKVNQGIKAIGEMAEWYRISDTNQAHIDLLMSFQLAKYYLEEVAAKYKKLANVCDHEIYITEFLAPAEIT</sequence>
<evidence type="ECO:0000313" key="2">
    <source>
        <dbReference type="EMBL" id="KAL3280792.1"/>
    </source>
</evidence>
<feature type="signal peptide" evidence="1">
    <location>
        <begin position="1"/>
        <end position="23"/>
    </location>
</feature>
<gene>
    <name evidence="2" type="ORF">HHI36_004024</name>
</gene>
<dbReference type="EMBL" id="JABFTP020000144">
    <property type="protein sequence ID" value="KAL3280792.1"/>
    <property type="molecule type" value="Genomic_DNA"/>
</dbReference>
<keyword evidence="1" id="KW-0732">Signal</keyword>
<protein>
    <submittedName>
        <fullName evidence="2">Uncharacterized protein</fullName>
    </submittedName>
</protein>
<keyword evidence="3" id="KW-1185">Reference proteome</keyword>
<reference evidence="2 3" key="1">
    <citation type="journal article" date="2021" name="BMC Biol.">
        <title>Horizontally acquired antibacterial genes associated with adaptive radiation of ladybird beetles.</title>
        <authorList>
            <person name="Li H.S."/>
            <person name="Tang X.F."/>
            <person name="Huang Y.H."/>
            <person name="Xu Z.Y."/>
            <person name="Chen M.L."/>
            <person name="Du X.Y."/>
            <person name="Qiu B.Y."/>
            <person name="Chen P.T."/>
            <person name="Zhang W."/>
            <person name="Slipinski A."/>
            <person name="Escalona H.E."/>
            <person name="Waterhouse R.M."/>
            <person name="Zwick A."/>
            <person name="Pang H."/>
        </authorList>
    </citation>
    <scope>NUCLEOTIDE SEQUENCE [LARGE SCALE GENOMIC DNA]</scope>
    <source>
        <strain evidence="2">SYSU2018</strain>
    </source>
</reference>
<evidence type="ECO:0000313" key="3">
    <source>
        <dbReference type="Proteomes" id="UP001516400"/>
    </source>
</evidence>
<comment type="caution">
    <text evidence="2">The sequence shown here is derived from an EMBL/GenBank/DDBJ whole genome shotgun (WGS) entry which is preliminary data.</text>
</comment>
<dbReference type="AlphaFoldDB" id="A0ABD2NPX6"/>